<gene>
    <name evidence="6" type="primary">LOC121402210</name>
</gene>
<evidence type="ECO:0000313" key="5">
    <source>
        <dbReference type="Proteomes" id="UP000186698"/>
    </source>
</evidence>
<dbReference type="SUPFAM" id="SSF100895">
    <property type="entry name" value="Kazal-type serine protease inhibitors"/>
    <property type="match status" value="4"/>
</dbReference>
<dbReference type="SMART" id="SM00280">
    <property type="entry name" value="KAZAL"/>
    <property type="match status" value="4"/>
</dbReference>
<evidence type="ECO:0000256" key="1">
    <source>
        <dbReference type="ARBA" id="ARBA00004613"/>
    </source>
</evidence>
<dbReference type="PANTHER" id="PTHR47499">
    <property type="entry name" value="SERINE PROTEASE INHIBITOR KAZAL-TYPE 7 SPINK7"/>
    <property type="match status" value="1"/>
</dbReference>
<feature type="domain" description="Kazal-like" evidence="4">
    <location>
        <begin position="87"/>
        <end position="148"/>
    </location>
</feature>
<reference evidence="6" key="2">
    <citation type="submission" date="2025-08" db="UniProtKB">
        <authorList>
            <consortium name="RefSeq"/>
        </authorList>
    </citation>
    <scope>IDENTIFICATION</scope>
    <source>
        <strain evidence="6">J_2021</strain>
        <tissue evidence="6">Erythrocytes</tissue>
    </source>
</reference>
<dbReference type="KEGG" id="xla:121402210"/>
<dbReference type="Gene3D" id="3.30.60.30">
    <property type="match status" value="4"/>
</dbReference>
<dbReference type="AlphaFoldDB" id="A0A1L8GV57"/>
<dbReference type="OrthoDB" id="126772at2759"/>
<protein>
    <submittedName>
        <fullName evidence="6">Ovomucoid-like</fullName>
    </submittedName>
</protein>
<dbReference type="Pfam" id="PF00050">
    <property type="entry name" value="Kazal_1"/>
    <property type="match status" value="4"/>
</dbReference>
<name>A0A1L8GV57_XENLA</name>
<keyword evidence="5" id="KW-1185">Reference proteome</keyword>
<comment type="subcellular location">
    <subcellularLocation>
        <location evidence="1">Secreted</location>
    </subcellularLocation>
</comment>
<feature type="domain" description="Kazal-like" evidence="4">
    <location>
        <begin position="149"/>
        <end position="210"/>
    </location>
</feature>
<evidence type="ECO:0000256" key="3">
    <source>
        <dbReference type="ARBA" id="ARBA00023157"/>
    </source>
</evidence>
<dbReference type="CDD" id="cd00104">
    <property type="entry name" value="KAZAL_FS"/>
    <property type="match status" value="1"/>
</dbReference>
<dbReference type="GeneID" id="121402210"/>
<feature type="domain" description="Kazal-like" evidence="4">
    <location>
        <begin position="25"/>
        <end position="86"/>
    </location>
</feature>
<dbReference type="InterPro" id="IPR036058">
    <property type="entry name" value="Kazal_dom_sf"/>
</dbReference>
<dbReference type="InterPro" id="IPR050159">
    <property type="entry name" value="Kazal-type_SerProtInhib"/>
</dbReference>
<keyword evidence="2" id="KW-0964">Secreted</keyword>
<sequence>MKAAALFVLIAAVVSNFAGIRSYQRNTEIDCSVYPKINDDELACTKENKPLCGTDGVSYDNACMLCVANLKQKSNIGVRHKGPCKIRRNQINCDTYKKRGQDDLMCAKDYKPVCGTDEESYGNKCLLCAARLKKKTNIYIKNAGPCPFPGYKVDCSKFMKSEDVEMLCTRELNQMCGTDGVTYTNACQLCAAAQKKKTDIFVKHKGSCSIKGQMVDCSIFKDVCTLEYRPHCGSDGLSYGNKCSYCIAQNKNSKLRFLFEGSCYP</sequence>
<dbReference type="OMA" id="KMANCAA"/>
<dbReference type="InterPro" id="IPR002350">
    <property type="entry name" value="Kazal_dom"/>
</dbReference>
<evidence type="ECO:0000259" key="4">
    <source>
        <dbReference type="PROSITE" id="PS51465"/>
    </source>
</evidence>
<dbReference type="PANTHER" id="PTHR47499:SF1">
    <property type="entry name" value="SERINE PROTEASE INHIBITOR KAZAL-TYPE 7"/>
    <property type="match status" value="1"/>
</dbReference>
<dbReference type="PROSITE" id="PS51465">
    <property type="entry name" value="KAZAL_2"/>
    <property type="match status" value="4"/>
</dbReference>
<dbReference type="Proteomes" id="UP000186698">
    <property type="component" value="Chromosome 3S"/>
</dbReference>
<keyword evidence="3" id="KW-1015">Disulfide bond</keyword>
<evidence type="ECO:0000256" key="2">
    <source>
        <dbReference type="ARBA" id="ARBA00022525"/>
    </source>
</evidence>
<dbReference type="STRING" id="8355.A0A1L8GV57"/>
<dbReference type="PaxDb" id="8355-A0A1L8GV57"/>
<feature type="domain" description="Kazal-like" evidence="4">
    <location>
        <begin position="211"/>
        <end position="265"/>
    </location>
</feature>
<reference evidence="5" key="1">
    <citation type="submission" date="2024-06" db="UniProtKB">
        <authorList>
            <consortium name="RefSeq"/>
        </authorList>
    </citation>
    <scope>NUCLEOTIDE SEQUENCE [LARGE SCALE GENOMIC DNA]</scope>
    <source>
        <strain evidence="5">J_2021</strain>
    </source>
</reference>
<proteinExistence type="predicted"/>
<evidence type="ECO:0000313" key="6">
    <source>
        <dbReference type="RefSeq" id="XP_041444636.1"/>
    </source>
</evidence>
<dbReference type="RefSeq" id="XP_041444636.1">
    <property type="nucleotide sequence ID" value="XM_041588702.1"/>
</dbReference>
<accession>A0A1L8GV57</accession>
<dbReference type="PROSITE" id="PS00282">
    <property type="entry name" value="KAZAL_1"/>
    <property type="match status" value="4"/>
</dbReference>
<dbReference type="GO" id="GO:0005576">
    <property type="term" value="C:extracellular region"/>
    <property type="evidence" value="ECO:0007669"/>
    <property type="project" value="UniProtKB-SubCell"/>
</dbReference>
<organism evidence="5 6">
    <name type="scientific">Xenopus laevis</name>
    <name type="common">African clawed frog</name>
    <dbReference type="NCBI Taxonomy" id="8355"/>
    <lineage>
        <taxon>Eukaryota</taxon>
        <taxon>Metazoa</taxon>
        <taxon>Chordata</taxon>
        <taxon>Craniata</taxon>
        <taxon>Vertebrata</taxon>
        <taxon>Euteleostomi</taxon>
        <taxon>Amphibia</taxon>
        <taxon>Batrachia</taxon>
        <taxon>Anura</taxon>
        <taxon>Pipoidea</taxon>
        <taxon>Pipidae</taxon>
        <taxon>Xenopodinae</taxon>
        <taxon>Xenopus</taxon>
        <taxon>Xenopus</taxon>
    </lineage>
</organism>